<evidence type="ECO:0000256" key="1">
    <source>
        <dbReference type="SAM" id="Phobius"/>
    </source>
</evidence>
<organism evidence="2 3">
    <name type="scientific">Microlunatus ginsengisoli</name>
    <dbReference type="NCBI Taxonomy" id="363863"/>
    <lineage>
        <taxon>Bacteria</taxon>
        <taxon>Bacillati</taxon>
        <taxon>Actinomycetota</taxon>
        <taxon>Actinomycetes</taxon>
        <taxon>Propionibacteriales</taxon>
        <taxon>Propionibacteriaceae</taxon>
        <taxon>Microlunatus</taxon>
    </lineage>
</organism>
<sequence length="285" mass="30596">MARTGGNARAIGVLVTAFLLLGIAVLAVYGILRDRGVAPPTPGQQRCVATANGSSTALSLDQAHYASIIVGVSVRRDLPPRAATIALATAYQETGIRNLDYGDRDSVGLFQQRPSQGWGTEKQLMDPYYAANKFYNALLKVKNWSTRDITEVAQAVQRSAYPEACRDHEADARNVASALTGHSPGGFSCLEREGNPGKPAALAAALTRTFGKLELERTAAILTVTADSAEHAWAYGSFAIANSRMYGTVEVVVAARQWRTDAFNLPDWTAADDPIGKTEVRITVR</sequence>
<keyword evidence="1" id="KW-0472">Membrane</keyword>
<dbReference type="Proteomes" id="UP001501490">
    <property type="component" value="Unassembled WGS sequence"/>
</dbReference>
<proteinExistence type="predicted"/>
<evidence type="ECO:0000313" key="3">
    <source>
        <dbReference type="Proteomes" id="UP001501490"/>
    </source>
</evidence>
<comment type="caution">
    <text evidence="2">The sequence shown here is derived from an EMBL/GenBank/DDBJ whole genome shotgun (WGS) entry which is preliminary data.</text>
</comment>
<keyword evidence="1" id="KW-1133">Transmembrane helix</keyword>
<protein>
    <recommendedName>
        <fullName evidence="4">Heavy metal transporter</fullName>
    </recommendedName>
</protein>
<evidence type="ECO:0000313" key="2">
    <source>
        <dbReference type="EMBL" id="GAA3639663.1"/>
    </source>
</evidence>
<accession>A0ABP7ASU6</accession>
<name>A0ABP7ASU6_9ACTN</name>
<evidence type="ECO:0008006" key="4">
    <source>
        <dbReference type="Google" id="ProtNLM"/>
    </source>
</evidence>
<reference evidence="3" key="1">
    <citation type="journal article" date="2019" name="Int. J. Syst. Evol. Microbiol.">
        <title>The Global Catalogue of Microorganisms (GCM) 10K type strain sequencing project: providing services to taxonomists for standard genome sequencing and annotation.</title>
        <authorList>
            <consortium name="The Broad Institute Genomics Platform"/>
            <consortium name="The Broad Institute Genome Sequencing Center for Infectious Disease"/>
            <person name="Wu L."/>
            <person name="Ma J."/>
        </authorList>
    </citation>
    <scope>NUCLEOTIDE SEQUENCE [LARGE SCALE GENOMIC DNA]</scope>
    <source>
        <strain evidence="3">JCM 16929</strain>
    </source>
</reference>
<dbReference type="EMBL" id="BAABAB010000050">
    <property type="protein sequence ID" value="GAA3639663.1"/>
    <property type="molecule type" value="Genomic_DNA"/>
</dbReference>
<dbReference type="RefSeq" id="WP_344809342.1">
    <property type="nucleotide sequence ID" value="NZ_BAABAB010000050.1"/>
</dbReference>
<keyword evidence="3" id="KW-1185">Reference proteome</keyword>
<gene>
    <name evidence="2" type="ORF">GCM10022236_47670</name>
</gene>
<feature type="transmembrane region" description="Helical" evidence="1">
    <location>
        <begin position="12"/>
        <end position="32"/>
    </location>
</feature>
<keyword evidence="1" id="KW-0812">Transmembrane</keyword>